<evidence type="ECO:0000256" key="2">
    <source>
        <dbReference type="ARBA" id="ARBA00022598"/>
    </source>
</evidence>
<proteinExistence type="inferred from homology"/>
<dbReference type="InterPro" id="IPR014729">
    <property type="entry name" value="Rossmann-like_a/b/a_fold"/>
</dbReference>
<dbReference type="PANTHER" id="PTHR46264">
    <property type="entry name" value="TYROSINE-TRNA LIGASE"/>
    <property type="match status" value="1"/>
</dbReference>
<dbReference type="GO" id="GO:0004831">
    <property type="term" value="F:tyrosine-tRNA ligase activity"/>
    <property type="evidence" value="ECO:0007669"/>
    <property type="project" value="UniProtKB-EC"/>
</dbReference>
<keyword evidence="3 9" id="KW-0547">Nucleotide-binding</keyword>
<keyword evidence="6 9" id="KW-0030">Aminoacyl-tRNA synthetase</keyword>
<dbReference type="EMBL" id="HBGE01097806">
    <property type="protein sequence ID" value="CAD9181431.1"/>
    <property type="molecule type" value="Transcribed_RNA"/>
</dbReference>
<evidence type="ECO:0000256" key="6">
    <source>
        <dbReference type="ARBA" id="ARBA00023146"/>
    </source>
</evidence>
<dbReference type="EC" id="6.1.1.1" evidence="1"/>
<comment type="similarity">
    <text evidence="9">Belongs to the class-I aminoacyl-tRNA synthetase family.</text>
</comment>
<evidence type="ECO:0000256" key="5">
    <source>
        <dbReference type="ARBA" id="ARBA00022917"/>
    </source>
</evidence>
<evidence type="ECO:0000256" key="7">
    <source>
        <dbReference type="ARBA" id="ARBA00033323"/>
    </source>
</evidence>
<dbReference type="Gene3D" id="3.40.50.620">
    <property type="entry name" value="HUPs"/>
    <property type="match status" value="1"/>
</dbReference>
<evidence type="ECO:0000256" key="1">
    <source>
        <dbReference type="ARBA" id="ARBA00013160"/>
    </source>
</evidence>
<keyword evidence="4 9" id="KW-0067">ATP-binding</keyword>
<dbReference type="InterPro" id="IPR050489">
    <property type="entry name" value="Tyr-tRNA_synthase"/>
</dbReference>
<dbReference type="InterPro" id="IPR002305">
    <property type="entry name" value="aa-tRNA-synth_Ic"/>
</dbReference>
<dbReference type="Pfam" id="PF00579">
    <property type="entry name" value="tRNA-synt_1b"/>
    <property type="match status" value="1"/>
</dbReference>
<dbReference type="PANTHER" id="PTHR46264:SF4">
    <property type="entry name" value="TYROSINE--TRNA LIGASE, CYTOPLASMIC"/>
    <property type="match status" value="1"/>
</dbReference>
<accession>A0A7S1S1C9</accession>
<dbReference type="GO" id="GO:0005737">
    <property type="term" value="C:cytoplasm"/>
    <property type="evidence" value="ECO:0007669"/>
    <property type="project" value="TreeGrafter"/>
</dbReference>
<name>A0A7S1S1C9_ALECA</name>
<organism evidence="10">
    <name type="scientific">Alexandrium catenella</name>
    <name type="common">Red tide dinoflagellate</name>
    <name type="synonym">Gonyaulax catenella</name>
    <dbReference type="NCBI Taxonomy" id="2925"/>
    <lineage>
        <taxon>Eukaryota</taxon>
        <taxon>Sar</taxon>
        <taxon>Alveolata</taxon>
        <taxon>Dinophyceae</taxon>
        <taxon>Gonyaulacales</taxon>
        <taxon>Pyrocystaceae</taxon>
        <taxon>Alexandrium</taxon>
    </lineage>
</organism>
<protein>
    <recommendedName>
        <fullName evidence="1">tyrosine--tRNA ligase</fullName>
        <ecNumber evidence="1">6.1.1.1</ecNumber>
    </recommendedName>
    <alternativeName>
        <fullName evidence="7">Tyrosyl-tRNA synthetase</fullName>
    </alternativeName>
</protein>
<dbReference type="GO" id="GO:0005524">
    <property type="term" value="F:ATP binding"/>
    <property type="evidence" value="ECO:0007669"/>
    <property type="project" value="UniProtKB-KW"/>
</dbReference>
<keyword evidence="2 9" id="KW-0436">Ligase</keyword>
<evidence type="ECO:0000313" key="10">
    <source>
        <dbReference type="EMBL" id="CAD9181431.1"/>
    </source>
</evidence>
<sequence>MDPDLMERVQVRWQGDAILSGPSEYWTSVINAGRQCSLEMIRNALPPGDGLDSASQVLASIMHVGDVLALAGSGAPATLCCSESEEPLHQLATRYVSKCDMAAPALEVVEKPALRLRGEGEGPEAEADLFITDMQADVNKKIKKAFSEPGNATFCPPLSWVRAVLLPLNKEFVVSRKPDNGGDKTYTSAEDLQVDYASGDLHPGDLKPAVGKALNAVLGSVRPGLKTNVLKTAQKKLAAYVKAKHKQKSK</sequence>
<gene>
    <name evidence="10" type="ORF">ACAT0790_LOCUS58203</name>
</gene>
<keyword evidence="5 9" id="KW-0648">Protein biosynthesis</keyword>
<comment type="catalytic activity">
    <reaction evidence="8">
        <text>tRNA(Tyr) + L-tyrosine + ATP = L-tyrosyl-tRNA(Tyr) + AMP + diphosphate + H(+)</text>
        <dbReference type="Rhea" id="RHEA:10220"/>
        <dbReference type="Rhea" id="RHEA-COMP:9706"/>
        <dbReference type="Rhea" id="RHEA-COMP:9707"/>
        <dbReference type="ChEBI" id="CHEBI:15378"/>
        <dbReference type="ChEBI" id="CHEBI:30616"/>
        <dbReference type="ChEBI" id="CHEBI:33019"/>
        <dbReference type="ChEBI" id="CHEBI:58315"/>
        <dbReference type="ChEBI" id="CHEBI:78442"/>
        <dbReference type="ChEBI" id="CHEBI:78536"/>
        <dbReference type="ChEBI" id="CHEBI:456215"/>
        <dbReference type="EC" id="6.1.1.1"/>
    </reaction>
</comment>
<reference evidence="10" key="1">
    <citation type="submission" date="2021-01" db="EMBL/GenBank/DDBJ databases">
        <authorList>
            <person name="Corre E."/>
            <person name="Pelletier E."/>
            <person name="Niang G."/>
            <person name="Scheremetjew M."/>
            <person name="Finn R."/>
            <person name="Kale V."/>
            <person name="Holt S."/>
            <person name="Cochrane G."/>
            <person name="Meng A."/>
            <person name="Brown T."/>
            <person name="Cohen L."/>
        </authorList>
    </citation>
    <scope>NUCLEOTIDE SEQUENCE</scope>
    <source>
        <strain evidence="10">OF101</strain>
    </source>
</reference>
<evidence type="ECO:0000256" key="8">
    <source>
        <dbReference type="ARBA" id="ARBA00048248"/>
    </source>
</evidence>
<dbReference type="Gene3D" id="1.10.240.10">
    <property type="entry name" value="Tyrosyl-Transfer RNA Synthetase"/>
    <property type="match status" value="1"/>
</dbReference>
<dbReference type="GO" id="GO:0006437">
    <property type="term" value="P:tyrosyl-tRNA aminoacylation"/>
    <property type="evidence" value="ECO:0007669"/>
    <property type="project" value="TreeGrafter"/>
</dbReference>
<evidence type="ECO:0000256" key="3">
    <source>
        <dbReference type="ARBA" id="ARBA00022741"/>
    </source>
</evidence>
<evidence type="ECO:0000256" key="4">
    <source>
        <dbReference type="ARBA" id="ARBA00022840"/>
    </source>
</evidence>
<dbReference type="AlphaFoldDB" id="A0A7S1S1C9"/>
<evidence type="ECO:0000256" key="9">
    <source>
        <dbReference type="RuleBase" id="RU363036"/>
    </source>
</evidence>
<dbReference type="SUPFAM" id="SSF52374">
    <property type="entry name" value="Nucleotidylyl transferase"/>
    <property type="match status" value="1"/>
</dbReference>